<protein>
    <submittedName>
        <fullName evidence="4">Microfibril-associated glycoprotein 4-like</fullName>
    </submittedName>
</protein>
<dbReference type="GeneID" id="102197157"/>
<dbReference type="GO" id="GO:0048251">
    <property type="term" value="P:elastic fiber assembly"/>
    <property type="evidence" value="ECO:0007669"/>
    <property type="project" value="TreeGrafter"/>
</dbReference>
<evidence type="ECO:0000259" key="2">
    <source>
        <dbReference type="PROSITE" id="PS51406"/>
    </source>
</evidence>
<dbReference type="InterPro" id="IPR014716">
    <property type="entry name" value="Fibrinogen_a/b/g_C_1"/>
</dbReference>
<dbReference type="SUPFAM" id="SSF56496">
    <property type="entry name" value="Fibrinogen C-terminal domain-like"/>
    <property type="match status" value="1"/>
</dbReference>
<dbReference type="InterPro" id="IPR050373">
    <property type="entry name" value="Fibrinogen_C-term_domain"/>
</dbReference>
<sequence>MPEICSGFSLIRLVFAVLLPAAAYQSPLPTDCSDIYRGGAGVDGVYTIYPAGSTSPVQVYCDMSKDDIDNSAEKWTVIQRRQDGTVNFFKKWEHYKTGFGSAAGEYWLGLETMHLLTQRKNYELKVDMEDFEGQKVFAHYSSFSVGPESDGYKLNLGSFIKGAAAEEAILKKVCSAADPVHRFTFSLNVQPQGVSKVVREQEGGGVSSSETVKGPGAAVERYADAACSYAQTTQESRHKGAALLP</sequence>
<dbReference type="GO" id="GO:0005615">
    <property type="term" value="C:extracellular space"/>
    <property type="evidence" value="ECO:0007669"/>
    <property type="project" value="TreeGrafter"/>
</dbReference>
<dbReference type="Pfam" id="PF00147">
    <property type="entry name" value="Fibrinogen_C"/>
    <property type="match status" value="1"/>
</dbReference>
<name>A0A9Y3V895_9CICH</name>
<gene>
    <name evidence="4" type="primary">LOC102197157</name>
</gene>
<feature type="signal peptide" evidence="1">
    <location>
        <begin position="1"/>
        <end position="16"/>
    </location>
</feature>
<dbReference type="PROSITE" id="PS51406">
    <property type="entry name" value="FIBRINOGEN_C_2"/>
    <property type="match status" value="1"/>
</dbReference>
<dbReference type="CDD" id="cd00087">
    <property type="entry name" value="FReD"/>
    <property type="match status" value="1"/>
</dbReference>
<evidence type="ECO:0000313" key="4">
    <source>
        <dbReference type="RefSeq" id="XP_005726007.1"/>
    </source>
</evidence>
<organism evidence="3 4">
    <name type="scientific">Pundamilia nyererei</name>
    <dbReference type="NCBI Taxonomy" id="303518"/>
    <lineage>
        <taxon>Eukaryota</taxon>
        <taxon>Metazoa</taxon>
        <taxon>Chordata</taxon>
        <taxon>Craniata</taxon>
        <taxon>Vertebrata</taxon>
        <taxon>Euteleostomi</taxon>
        <taxon>Actinopterygii</taxon>
        <taxon>Neopterygii</taxon>
        <taxon>Teleostei</taxon>
        <taxon>Neoteleostei</taxon>
        <taxon>Acanthomorphata</taxon>
        <taxon>Ovalentaria</taxon>
        <taxon>Cichlomorphae</taxon>
        <taxon>Cichliformes</taxon>
        <taxon>Cichlidae</taxon>
        <taxon>African cichlids</taxon>
        <taxon>Pseudocrenilabrinae</taxon>
        <taxon>Haplochromini</taxon>
        <taxon>Pundamilia</taxon>
    </lineage>
</organism>
<accession>A0A9Y3V895</accession>
<dbReference type="Gene3D" id="3.90.215.10">
    <property type="entry name" value="Gamma Fibrinogen, chain A, domain 1"/>
    <property type="match status" value="1"/>
</dbReference>
<dbReference type="InterPro" id="IPR002181">
    <property type="entry name" value="Fibrinogen_a/b/g_C_dom"/>
</dbReference>
<keyword evidence="1" id="KW-0732">Signal</keyword>
<evidence type="ECO:0000313" key="3">
    <source>
        <dbReference type="Proteomes" id="UP000695023"/>
    </source>
</evidence>
<keyword evidence="3" id="KW-1185">Reference proteome</keyword>
<dbReference type="PANTHER" id="PTHR19143:SF225">
    <property type="entry name" value="MICROFIBRIL-ASSOCIATED GLYCOPROTEIN 4"/>
    <property type="match status" value="1"/>
</dbReference>
<dbReference type="RefSeq" id="XP_005726007.1">
    <property type="nucleotide sequence ID" value="XM_005725950.1"/>
</dbReference>
<evidence type="ECO:0000256" key="1">
    <source>
        <dbReference type="SAM" id="SignalP"/>
    </source>
</evidence>
<dbReference type="AlphaFoldDB" id="A0A9Y3V895"/>
<feature type="domain" description="Fibrinogen C-terminal" evidence="2">
    <location>
        <begin position="23"/>
        <end position="164"/>
    </location>
</feature>
<dbReference type="InterPro" id="IPR036056">
    <property type="entry name" value="Fibrinogen-like_C"/>
</dbReference>
<dbReference type="NCBIfam" id="NF040941">
    <property type="entry name" value="GGGWT_bact"/>
    <property type="match status" value="1"/>
</dbReference>
<proteinExistence type="predicted"/>
<dbReference type="Proteomes" id="UP000695023">
    <property type="component" value="Unplaced"/>
</dbReference>
<reference evidence="4" key="1">
    <citation type="submission" date="2025-08" db="UniProtKB">
        <authorList>
            <consortium name="RefSeq"/>
        </authorList>
    </citation>
    <scope>IDENTIFICATION</scope>
</reference>
<dbReference type="SMART" id="SM00186">
    <property type="entry name" value="FBG"/>
    <property type="match status" value="1"/>
</dbReference>
<dbReference type="PANTHER" id="PTHR19143">
    <property type="entry name" value="FIBRINOGEN/TENASCIN/ANGIOPOEITIN"/>
    <property type="match status" value="1"/>
</dbReference>
<feature type="chain" id="PRO_5041273598" evidence="1">
    <location>
        <begin position="17"/>
        <end position="245"/>
    </location>
</feature>